<dbReference type="PANTHER" id="PTHR31600">
    <property type="entry name" value="TINY MACROCYSTS PROTEIN B-RELATED"/>
    <property type="match status" value="1"/>
</dbReference>
<evidence type="ECO:0000256" key="2">
    <source>
        <dbReference type="SAM" id="Phobius"/>
    </source>
</evidence>
<evidence type="ECO:0000313" key="3">
    <source>
        <dbReference type="EMBL" id="GFR49214.1"/>
    </source>
</evidence>
<dbReference type="EMBL" id="BMAR01000028">
    <property type="protein sequence ID" value="GFR49214.1"/>
    <property type="molecule type" value="Genomic_DNA"/>
</dbReference>
<keyword evidence="2" id="KW-1133">Transmembrane helix</keyword>
<keyword evidence="2" id="KW-0812">Transmembrane</keyword>
<feature type="transmembrane region" description="Helical" evidence="2">
    <location>
        <begin position="227"/>
        <end position="249"/>
    </location>
</feature>
<dbReference type="Proteomes" id="UP001054857">
    <property type="component" value="Unassembled WGS sequence"/>
</dbReference>
<feature type="non-terminal residue" evidence="3">
    <location>
        <position position="1"/>
    </location>
</feature>
<name>A0AAD3DW61_9CHLO</name>
<keyword evidence="2" id="KW-0472">Membrane</keyword>
<protein>
    <submittedName>
        <fullName evidence="3">Uncharacterized protein</fullName>
    </submittedName>
</protein>
<reference evidence="3 4" key="1">
    <citation type="journal article" date="2021" name="Sci. Rep.">
        <title>Genome sequencing of the multicellular alga Astrephomene provides insights into convergent evolution of germ-soma differentiation.</title>
        <authorList>
            <person name="Yamashita S."/>
            <person name="Yamamoto K."/>
            <person name="Matsuzaki R."/>
            <person name="Suzuki S."/>
            <person name="Yamaguchi H."/>
            <person name="Hirooka S."/>
            <person name="Minakuchi Y."/>
            <person name="Miyagishima S."/>
            <person name="Kawachi M."/>
            <person name="Toyoda A."/>
            <person name="Nozaki H."/>
        </authorList>
    </citation>
    <scope>NUCLEOTIDE SEQUENCE [LARGE SCALE GENOMIC DNA]</scope>
    <source>
        <strain evidence="3 4">NIES-4017</strain>
    </source>
</reference>
<organism evidence="3 4">
    <name type="scientific">Astrephomene gubernaculifera</name>
    <dbReference type="NCBI Taxonomy" id="47775"/>
    <lineage>
        <taxon>Eukaryota</taxon>
        <taxon>Viridiplantae</taxon>
        <taxon>Chlorophyta</taxon>
        <taxon>core chlorophytes</taxon>
        <taxon>Chlorophyceae</taxon>
        <taxon>CS clade</taxon>
        <taxon>Chlamydomonadales</taxon>
        <taxon>Astrephomenaceae</taxon>
        <taxon>Astrephomene</taxon>
    </lineage>
</organism>
<evidence type="ECO:0000256" key="1">
    <source>
        <dbReference type="SAM" id="MobiDB-lite"/>
    </source>
</evidence>
<sequence>GARAGGGADLAVNFESEAAAEGGFAAWKAADAVAAGTAPPVAPVDGVKKKKVVKCISTKIFLGEVMDLDKRKEATCNANGGSSGTNNENNEANNGSSNNANANNNNGNAGGGHIDEESVADLGRLVADSVTRGVLNANGQFAVSAAEEDEPWPGFTPNTASQEGLMGSKEISNSGTGGESGWDRPPMRAQRANKKGGGVIKFSKMRMQGLHINGKELVPSIGNVTKFMVPFVLWNVALVVMYVVSLLHLNSMQGPLASLNMASHIIYRYTRVRA</sequence>
<feature type="region of interest" description="Disordered" evidence="1">
    <location>
        <begin position="145"/>
        <end position="195"/>
    </location>
</feature>
<accession>A0AAD3DW61</accession>
<gene>
    <name evidence="3" type="ORF">Agub_g11130</name>
</gene>
<evidence type="ECO:0000313" key="4">
    <source>
        <dbReference type="Proteomes" id="UP001054857"/>
    </source>
</evidence>
<feature type="non-terminal residue" evidence="3">
    <location>
        <position position="274"/>
    </location>
</feature>
<keyword evidence="4" id="KW-1185">Reference proteome</keyword>
<proteinExistence type="predicted"/>
<dbReference type="InterPro" id="IPR052994">
    <property type="entry name" value="Tiny_macrocysts_regulators"/>
</dbReference>
<comment type="caution">
    <text evidence="3">The sequence shown here is derived from an EMBL/GenBank/DDBJ whole genome shotgun (WGS) entry which is preliminary data.</text>
</comment>
<feature type="region of interest" description="Disordered" evidence="1">
    <location>
        <begin position="78"/>
        <end position="115"/>
    </location>
</feature>
<dbReference type="PANTHER" id="PTHR31600:SF2">
    <property type="entry name" value="GAMETE ENRICHED GENE 10 PROTEIN-RELATED"/>
    <property type="match status" value="1"/>
</dbReference>
<feature type="compositionally biased region" description="Low complexity" evidence="1">
    <location>
        <begin position="78"/>
        <end position="107"/>
    </location>
</feature>
<dbReference type="AlphaFoldDB" id="A0AAD3DW61"/>